<dbReference type="InterPro" id="IPR052019">
    <property type="entry name" value="F420H2_bilvrd_red/Heme_oxyg"/>
</dbReference>
<dbReference type="GO" id="GO:0070967">
    <property type="term" value="F:coenzyme F420 binding"/>
    <property type="evidence" value="ECO:0007669"/>
    <property type="project" value="TreeGrafter"/>
</dbReference>
<evidence type="ECO:0000259" key="3">
    <source>
        <dbReference type="Pfam" id="PF01243"/>
    </source>
</evidence>
<dbReference type="PANTHER" id="PTHR35176">
    <property type="entry name" value="HEME OXYGENASE HI_0854-RELATED"/>
    <property type="match status" value="1"/>
</dbReference>
<dbReference type="PANTHER" id="PTHR35176:SF11">
    <property type="entry name" value="PYRIDOXAMINE 5'-PHOSPHATE OXIDASE FAMILY PROTEIN"/>
    <property type="match status" value="1"/>
</dbReference>
<evidence type="ECO:0000256" key="1">
    <source>
        <dbReference type="ARBA" id="ARBA00023002"/>
    </source>
</evidence>
<organism evidence="4 5">
    <name type="scientific">Dictyobacter kobayashii</name>
    <dbReference type="NCBI Taxonomy" id="2014872"/>
    <lineage>
        <taxon>Bacteria</taxon>
        <taxon>Bacillati</taxon>
        <taxon>Chloroflexota</taxon>
        <taxon>Ktedonobacteria</taxon>
        <taxon>Ktedonobacterales</taxon>
        <taxon>Dictyobacteraceae</taxon>
        <taxon>Dictyobacter</taxon>
    </lineage>
</organism>
<dbReference type="Proteomes" id="UP000287188">
    <property type="component" value="Unassembled WGS sequence"/>
</dbReference>
<evidence type="ECO:0000256" key="2">
    <source>
        <dbReference type="SAM" id="MobiDB-lite"/>
    </source>
</evidence>
<feature type="region of interest" description="Disordered" evidence="2">
    <location>
        <begin position="69"/>
        <end position="95"/>
    </location>
</feature>
<keyword evidence="5" id="KW-1185">Reference proteome</keyword>
<dbReference type="GO" id="GO:0016627">
    <property type="term" value="F:oxidoreductase activity, acting on the CH-CH group of donors"/>
    <property type="evidence" value="ECO:0007669"/>
    <property type="project" value="TreeGrafter"/>
</dbReference>
<dbReference type="AlphaFoldDB" id="A0A402AUA4"/>
<dbReference type="InterPro" id="IPR019965">
    <property type="entry name" value="PPOX_F420-dep_Rv2061_put"/>
</dbReference>
<keyword evidence="1" id="KW-0560">Oxidoreductase</keyword>
<dbReference type="GO" id="GO:0005829">
    <property type="term" value="C:cytosol"/>
    <property type="evidence" value="ECO:0007669"/>
    <property type="project" value="TreeGrafter"/>
</dbReference>
<dbReference type="InterPro" id="IPR011576">
    <property type="entry name" value="Pyridox_Oxase_N"/>
</dbReference>
<protein>
    <submittedName>
        <fullName evidence="4">PPOX class F420-dependent oxidoreductase</fullName>
    </submittedName>
</protein>
<name>A0A402AUA4_9CHLR</name>
<dbReference type="SUPFAM" id="SSF50475">
    <property type="entry name" value="FMN-binding split barrel"/>
    <property type="match status" value="1"/>
</dbReference>
<feature type="compositionally biased region" description="Basic and acidic residues" evidence="2">
    <location>
        <begin position="79"/>
        <end position="95"/>
    </location>
</feature>
<reference evidence="5" key="1">
    <citation type="submission" date="2018-12" db="EMBL/GenBank/DDBJ databases">
        <title>Tengunoibacter tsumagoiensis gen. nov., sp. nov., Dictyobacter kobayashii sp. nov., D. alpinus sp. nov., and D. joshuensis sp. nov. and description of Dictyobacteraceae fam. nov. within the order Ktedonobacterales isolated from Tengu-no-mugimeshi.</title>
        <authorList>
            <person name="Wang C.M."/>
            <person name="Zheng Y."/>
            <person name="Sakai Y."/>
            <person name="Toyoda A."/>
            <person name="Minakuchi Y."/>
            <person name="Abe K."/>
            <person name="Yokota A."/>
            <person name="Yabe S."/>
        </authorList>
    </citation>
    <scope>NUCLEOTIDE SEQUENCE [LARGE SCALE GENOMIC DNA]</scope>
    <source>
        <strain evidence="5">Uno11</strain>
    </source>
</reference>
<feature type="domain" description="Pyridoxamine 5'-phosphate oxidase N-terminal" evidence="3">
    <location>
        <begin position="13"/>
        <end position="129"/>
    </location>
</feature>
<accession>A0A402AUA4</accession>
<sequence length="131" mass="14448">MTMQGTHIQDPFAFLAPHEFIVLTTYRKDGRAVPTTVWFAYEQGKVYVTTSTNAGKVKRVRATGRVTMTPSDRVGNLKGEPEVDGVGRDASTEERPAARAALEKKYGEQFQRIAGTETPDRAYIVIEAAAK</sequence>
<dbReference type="NCBIfam" id="TIGR03666">
    <property type="entry name" value="Rv2061_F420"/>
    <property type="match status" value="1"/>
</dbReference>
<evidence type="ECO:0000313" key="4">
    <source>
        <dbReference type="EMBL" id="GCE22613.1"/>
    </source>
</evidence>
<gene>
    <name evidence="4" type="ORF">KDK_64130</name>
</gene>
<dbReference type="Gene3D" id="2.30.110.10">
    <property type="entry name" value="Electron Transport, Fmn-binding Protein, Chain A"/>
    <property type="match status" value="1"/>
</dbReference>
<dbReference type="InterPro" id="IPR012349">
    <property type="entry name" value="Split_barrel_FMN-bd"/>
</dbReference>
<proteinExistence type="predicted"/>
<dbReference type="Pfam" id="PF01243">
    <property type="entry name" value="PNPOx_N"/>
    <property type="match status" value="1"/>
</dbReference>
<dbReference type="RefSeq" id="WP_126555638.1">
    <property type="nucleotide sequence ID" value="NZ_BIFS01000002.1"/>
</dbReference>
<dbReference type="OrthoDB" id="163808at2"/>
<evidence type="ECO:0000313" key="5">
    <source>
        <dbReference type="Proteomes" id="UP000287188"/>
    </source>
</evidence>
<comment type="caution">
    <text evidence="4">The sequence shown here is derived from an EMBL/GenBank/DDBJ whole genome shotgun (WGS) entry which is preliminary data.</text>
</comment>
<dbReference type="EMBL" id="BIFS01000002">
    <property type="protein sequence ID" value="GCE22613.1"/>
    <property type="molecule type" value="Genomic_DNA"/>
</dbReference>